<dbReference type="RefSeq" id="WP_207398080.1">
    <property type="nucleotide sequence ID" value="NZ_JABRWO010000011.1"/>
</dbReference>
<sequence>MNDNLARAQMFELLERYTAGSILHLLSEIYEQAAKEAESAGDVAAYERYKMLGHALFVVGQGIDSTNPS</sequence>
<protein>
    <submittedName>
        <fullName evidence="1">Uncharacterized protein</fullName>
    </submittedName>
</protein>
<evidence type="ECO:0000313" key="1">
    <source>
        <dbReference type="EMBL" id="MBA2116678.1"/>
    </source>
</evidence>
<organism evidence="1 2">
    <name type="scientific">Bremerella alba</name>
    <dbReference type="NCBI Taxonomy" id="980252"/>
    <lineage>
        <taxon>Bacteria</taxon>
        <taxon>Pseudomonadati</taxon>
        <taxon>Planctomycetota</taxon>
        <taxon>Planctomycetia</taxon>
        <taxon>Pirellulales</taxon>
        <taxon>Pirellulaceae</taxon>
        <taxon>Bremerella</taxon>
    </lineage>
</organism>
<dbReference type="AlphaFoldDB" id="A0A7V9A8V1"/>
<gene>
    <name evidence="1" type="ORF">HOV93_38700</name>
</gene>
<dbReference type="EMBL" id="JABRWO010000011">
    <property type="protein sequence ID" value="MBA2116678.1"/>
    <property type="molecule type" value="Genomic_DNA"/>
</dbReference>
<accession>A0A7V9A8V1</accession>
<comment type="caution">
    <text evidence="1">The sequence shown here is derived from an EMBL/GenBank/DDBJ whole genome shotgun (WGS) entry which is preliminary data.</text>
</comment>
<reference evidence="1 2" key="1">
    <citation type="submission" date="2020-05" db="EMBL/GenBank/DDBJ databases">
        <title>Bremerella alba sp. nov., a novel planctomycete isolated from the surface of the macroalga Fucus spiralis.</title>
        <authorList>
            <person name="Godinho O."/>
            <person name="Botelho R."/>
            <person name="Albuquerque L."/>
            <person name="Wiegand S."/>
            <person name="Da Costa M.S."/>
            <person name="Lobo-Da-Cunha A."/>
            <person name="Jogler C."/>
            <person name="Lage O.M."/>
        </authorList>
    </citation>
    <scope>NUCLEOTIDE SEQUENCE [LARGE SCALE GENOMIC DNA]</scope>
    <source>
        <strain evidence="1 2">FF15</strain>
    </source>
</reference>
<name>A0A7V9A8V1_9BACT</name>
<evidence type="ECO:0000313" key="2">
    <source>
        <dbReference type="Proteomes" id="UP000551616"/>
    </source>
</evidence>
<keyword evidence="2" id="KW-1185">Reference proteome</keyword>
<dbReference type="Proteomes" id="UP000551616">
    <property type="component" value="Unassembled WGS sequence"/>
</dbReference>
<proteinExistence type="predicted"/>